<dbReference type="PROSITE" id="PS51257">
    <property type="entry name" value="PROKAR_LIPOPROTEIN"/>
    <property type="match status" value="1"/>
</dbReference>
<dbReference type="InterPro" id="IPR006059">
    <property type="entry name" value="SBP"/>
</dbReference>
<dbReference type="PROSITE" id="PS01037">
    <property type="entry name" value="SBP_BACTERIAL_1"/>
    <property type="match status" value="1"/>
</dbReference>
<dbReference type="RefSeq" id="WP_335963579.1">
    <property type="nucleotide sequence ID" value="NZ_JAXBLX010000055.1"/>
</dbReference>
<evidence type="ECO:0000256" key="3">
    <source>
        <dbReference type="ARBA" id="ARBA00022475"/>
    </source>
</evidence>
<dbReference type="InterPro" id="IPR006061">
    <property type="entry name" value="SBP_1_CS"/>
</dbReference>
<evidence type="ECO:0000256" key="5">
    <source>
        <dbReference type="ARBA" id="ARBA00023136"/>
    </source>
</evidence>
<keyword evidence="5" id="KW-0472">Membrane</keyword>
<name>A0ABV6K7D8_9BACI</name>
<gene>
    <name evidence="10" type="ORF">ACFFHM_01385</name>
</gene>
<comment type="caution">
    <text evidence="10">The sequence shown here is derived from an EMBL/GenBank/DDBJ whole genome shotgun (WGS) entry which is preliminary data.</text>
</comment>
<keyword evidence="3" id="KW-1003">Cell membrane</keyword>
<feature type="region of interest" description="Disordered" evidence="8">
    <location>
        <begin position="399"/>
        <end position="418"/>
    </location>
</feature>
<sequence length="418" mass="46481">MKKIFGTLTCVVMSLMVLAACGGESTTGSSNSSNALTLYSGVSEDAEKDAIEGLAAAFEEETGISIDVNFPGTGYEDQLRVRMASNDLPDLFDTHGWAINRYGEYVADLSDMEWVEHFDPAMEPILKDEDGKIYAYPINQAKDGIMYNAPLLDEYGIELPTTVDEWIDAMETVKEKSGGEVTPLWIPGSNQYTIAQVLDQLSTPLLVTADEHNYEEALLDGSFDWSNYTPLPEFLKDLQDRGLINKDVLTASEAQRIELMAQNKVAFVFAGGAFGPAVTELNPDIQVGTIPVPAFWEGAEQSWIGGERNTFAAFKDSENLDEAKQFIEFIAQPENAKKLAEATSLPAGITNVEAENYYTEFYDEWAHVQIQPYFDRVYLPSGMWDVYATTGQELLSDLKTPEQVSEEMESEYLRLRSQ</sequence>
<dbReference type="Pfam" id="PF01547">
    <property type="entry name" value="SBP_bac_1"/>
    <property type="match status" value="1"/>
</dbReference>
<evidence type="ECO:0000256" key="2">
    <source>
        <dbReference type="ARBA" id="ARBA00022448"/>
    </source>
</evidence>
<reference evidence="10 11" key="1">
    <citation type="submission" date="2024-09" db="EMBL/GenBank/DDBJ databases">
        <authorList>
            <person name="Sun Q."/>
            <person name="Mori K."/>
        </authorList>
    </citation>
    <scope>NUCLEOTIDE SEQUENCE [LARGE SCALE GENOMIC DNA]</scope>
    <source>
        <strain evidence="10 11">NCAIM B.02610</strain>
    </source>
</reference>
<evidence type="ECO:0000256" key="6">
    <source>
        <dbReference type="ARBA" id="ARBA00023139"/>
    </source>
</evidence>
<dbReference type="EMBL" id="JBHLUX010000003">
    <property type="protein sequence ID" value="MFC0469224.1"/>
    <property type="molecule type" value="Genomic_DNA"/>
</dbReference>
<keyword evidence="7" id="KW-0449">Lipoprotein</keyword>
<evidence type="ECO:0000256" key="4">
    <source>
        <dbReference type="ARBA" id="ARBA00022729"/>
    </source>
</evidence>
<protein>
    <submittedName>
        <fullName evidence="10">ABC transporter substrate-binding protein</fullName>
    </submittedName>
</protein>
<accession>A0ABV6K7D8</accession>
<dbReference type="SUPFAM" id="SSF53850">
    <property type="entry name" value="Periplasmic binding protein-like II"/>
    <property type="match status" value="1"/>
</dbReference>
<evidence type="ECO:0000256" key="1">
    <source>
        <dbReference type="ARBA" id="ARBA00008520"/>
    </source>
</evidence>
<dbReference type="InterPro" id="IPR050490">
    <property type="entry name" value="Bact_solute-bd_prot1"/>
</dbReference>
<evidence type="ECO:0000256" key="8">
    <source>
        <dbReference type="SAM" id="MobiDB-lite"/>
    </source>
</evidence>
<keyword evidence="2" id="KW-0813">Transport</keyword>
<dbReference type="Proteomes" id="UP001589838">
    <property type="component" value="Unassembled WGS sequence"/>
</dbReference>
<proteinExistence type="inferred from homology"/>
<feature type="signal peptide" evidence="9">
    <location>
        <begin position="1"/>
        <end position="19"/>
    </location>
</feature>
<evidence type="ECO:0000256" key="7">
    <source>
        <dbReference type="ARBA" id="ARBA00023288"/>
    </source>
</evidence>
<dbReference type="Gene3D" id="3.40.190.10">
    <property type="entry name" value="Periplasmic binding protein-like II"/>
    <property type="match status" value="2"/>
</dbReference>
<keyword evidence="6" id="KW-0564">Palmitate</keyword>
<organism evidence="10 11">
    <name type="scientific">Halalkalibacter kiskunsagensis</name>
    <dbReference type="NCBI Taxonomy" id="1548599"/>
    <lineage>
        <taxon>Bacteria</taxon>
        <taxon>Bacillati</taxon>
        <taxon>Bacillota</taxon>
        <taxon>Bacilli</taxon>
        <taxon>Bacillales</taxon>
        <taxon>Bacillaceae</taxon>
        <taxon>Halalkalibacter</taxon>
    </lineage>
</organism>
<feature type="chain" id="PRO_5045612400" evidence="9">
    <location>
        <begin position="20"/>
        <end position="418"/>
    </location>
</feature>
<keyword evidence="11" id="KW-1185">Reference proteome</keyword>
<evidence type="ECO:0000256" key="9">
    <source>
        <dbReference type="SAM" id="SignalP"/>
    </source>
</evidence>
<comment type="similarity">
    <text evidence="1">Belongs to the bacterial solute-binding protein 1 family.</text>
</comment>
<keyword evidence="4 9" id="KW-0732">Signal</keyword>
<dbReference type="PANTHER" id="PTHR43649">
    <property type="entry name" value="ARABINOSE-BINDING PROTEIN-RELATED"/>
    <property type="match status" value="1"/>
</dbReference>
<evidence type="ECO:0000313" key="10">
    <source>
        <dbReference type="EMBL" id="MFC0469224.1"/>
    </source>
</evidence>
<dbReference type="PANTHER" id="PTHR43649:SF33">
    <property type="entry name" value="POLYGALACTURONAN_RHAMNOGALACTURONAN-BINDING PROTEIN YTCQ"/>
    <property type="match status" value="1"/>
</dbReference>
<evidence type="ECO:0000313" key="11">
    <source>
        <dbReference type="Proteomes" id="UP001589838"/>
    </source>
</evidence>